<organism evidence="2 3">
    <name type="scientific">Phytophthora sojae (strain P6497)</name>
    <name type="common">Soybean stem and root rot agent</name>
    <name type="synonym">Phytophthora megasperma f. sp. glycines</name>
    <dbReference type="NCBI Taxonomy" id="1094619"/>
    <lineage>
        <taxon>Eukaryota</taxon>
        <taxon>Sar</taxon>
        <taxon>Stramenopiles</taxon>
        <taxon>Oomycota</taxon>
        <taxon>Peronosporomycetes</taxon>
        <taxon>Peronosporales</taxon>
        <taxon>Peronosporaceae</taxon>
        <taxon>Phytophthora</taxon>
    </lineage>
</organism>
<dbReference type="AlphaFoldDB" id="G4ZNR9"/>
<evidence type="ECO:0008006" key="4">
    <source>
        <dbReference type="Google" id="ProtNLM"/>
    </source>
</evidence>
<dbReference type="EMBL" id="JH159155">
    <property type="protein sequence ID" value="EGZ15092.1"/>
    <property type="molecule type" value="Genomic_DNA"/>
</dbReference>
<feature type="signal peptide" evidence="1">
    <location>
        <begin position="1"/>
        <end position="31"/>
    </location>
</feature>
<protein>
    <recommendedName>
        <fullName evidence="4">RxLR effector protein</fullName>
    </recommendedName>
</protein>
<evidence type="ECO:0000313" key="3">
    <source>
        <dbReference type="Proteomes" id="UP000002640"/>
    </source>
</evidence>
<accession>G4ZNR9</accession>
<proteinExistence type="predicted"/>
<dbReference type="SMR" id="G4ZNR9"/>
<feature type="chain" id="PRO_5003472704" description="RxLR effector protein" evidence="1">
    <location>
        <begin position="32"/>
        <end position="240"/>
    </location>
</feature>
<evidence type="ECO:0000313" key="2">
    <source>
        <dbReference type="EMBL" id="EGZ15092.1"/>
    </source>
</evidence>
<name>G4ZNR9_PHYSP</name>
<dbReference type="Proteomes" id="UP000002640">
    <property type="component" value="Unassembled WGS sequence"/>
</dbReference>
<gene>
    <name evidence="2" type="ORF">PHYSODRAFT_249162</name>
</gene>
<sequence length="240" mass="26553">MAHKSKQRLRLQLAVLLAAFALLALIGSVSAVSSKTWVDRSLRSDRSLRRKGANNLLEVRTTGLITQITNAVKQSSADKLFTKYKVNQLESNLLANAEFQTWARAVINANKKNPQLADQFIASTLSSRIGDGALAKMLAAAKKDKTFEITASGLEAAQRMNRLEKDRLVREVFTLLKLDQEEIVSPVFDTWFSYAMLNADPGEKVLGTLLRHYNFEIPVSLLAAGRSAWKPQVRSLGGLP</sequence>
<dbReference type="RefSeq" id="XP_009528841.1">
    <property type="nucleotide sequence ID" value="XM_009530546.1"/>
</dbReference>
<dbReference type="GeneID" id="20637900"/>
<keyword evidence="3" id="KW-1185">Reference proteome</keyword>
<reference evidence="2 3" key="1">
    <citation type="journal article" date="2006" name="Science">
        <title>Phytophthora genome sequences uncover evolutionary origins and mechanisms of pathogenesis.</title>
        <authorList>
            <person name="Tyler B.M."/>
            <person name="Tripathy S."/>
            <person name="Zhang X."/>
            <person name="Dehal P."/>
            <person name="Jiang R.H."/>
            <person name="Aerts A."/>
            <person name="Arredondo F.D."/>
            <person name="Baxter L."/>
            <person name="Bensasson D."/>
            <person name="Beynon J.L."/>
            <person name="Chapman J."/>
            <person name="Damasceno C.M."/>
            <person name="Dorrance A.E."/>
            <person name="Dou D."/>
            <person name="Dickerman A.W."/>
            <person name="Dubchak I.L."/>
            <person name="Garbelotto M."/>
            <person name="Gijzen M."/>
            <person name="Gordon S.G."/>
            <person name="Govers F."/>
            <person name="Grunwald N.J."/>
            <person name="Huang W."/>
            <person name="Ivors K.L."/>
            <person name="Jones R.W."/>
            <person name="Kamoun S."/>
            <person name="Krampis K."/>
            <person name="Lamour K.H."/>
            <person name="Lee M.K."/>
            <person name="McDonald W.H."/>
            <person name="Medina M."/>
            <person name="Meijer H.J."/>
            <person name="Nordberg E.K."/>
            <person name="Maclean D.J."/>
            <person name="Ospina-Giraldo M.D."/>
            <person name="Morris P.F."/>
            <person name="Phuntumart V."/>
            <person name="Putnam N.H."/>
            <person name="Rash S."/>
            <person name="Rose J.K."/>
            <person name="Sakihama Y."/>
            <person name="Salamov A.A."/>
            <person name="Savidor A."/>
            <person name="Scheuring C.F."/>
            <person name="Smith B.M."/>
            <person name="Sobral B.W."/>
            <person name="Terry A."/>
            <person name="Torto-Alalibo T.A."/>
            <person name="Win J."/>
            <person name="Xu Z."/>
            <person name="Zhang H."/>
            <person name="Grigoriev I.V."/>
            <person name="Rokhsar D.S."/>
            <person name="Boore J.L."/>
        </authorList>
    </citation>
    <scope>NUCLEOTIDE SEQUENCE [LARGE SCALE GENOMIC DNA]</scope>
    <source>
        <strain evidence="2 3">P6497</strain>
    </source>
</reference>
<dbReference type="InParanoid" id="G4ZNR9"/>
<dbReference type="OMA" id="HYNFEIP"/>
<evidence type="ECO:0000256" key="1">
    <source>
        <dbReference type="SAM" id="SignalP"/>
    </source>
</evidence>
<keyword evidence="1" id="KW-0732">Signal</keyword>
<dbReference type="KEGG" id="psoj:PHYSODRAFT_249162"/>